<protein>
    <submittedName>
        <fullName evidence="1">Uncharacterized protein</fullName>
    </submittedName>
</protein>
<dbReference type="Proteomes" id="UP000793456">
    <property type="component" value="Chromosome V"/>
</dbReference>
<gene>
    <name evidence="1" type="ORF">E3U43_003963</name>
</gene>
<evidence type="ECO:0000313" key="2">
    <source>
        <dbReference type="Proteomes" id="UP000793456"/>
    </source>
</evidence>
<sequence>MESTPLSMDSFPVPLVKFVHTAELSLPSPPEKSQQSQTVSDFCGNVFLCLEKKIRNQPERKHTQCSCCMLISRSRQKCSPYITTSNHDITMLHTGLFLINHKQDLIQTLDLVDKSTKMVRAHLSVTTLRKLIEMKMIPCISVHRNLTCLHRALGGIRWKSSYRQAPLLTAAPARGLIDEPISVKGRFLPPHCPVTVCAQMHSEDGDLWEAFGHYNTTSDGTVSLTRDHSVGGSYLGCEPMGLFWGLQPAPGARKGLRLRKKNVETPFVVHVSLLDGHVSPSERQSTELAAVTTERWYMAPGVRRIEIRQNGVVGTLFLPPGPGPVPAILDLWGMGGGLVEYRAALFASRGYASLSLAYLGHKDLPAPRNRINVGDSYFKTAFHLLQDHPQVCADRVGIIGLSFGVYLTLRLATQPDISPSCLICINGPVGSTVTLSDADGRTEQFESDQKYWVFDDDGYVSFKALSLPANLAPETIVKIEKLTCPLLCIVGEDDLSSSSIECANLMEETLRAAGKHQLFTCLSYPGAGHLIEPPYTPNSRASLWSVKPVKQITLWGGHLASHAAAQEDAWKKTLEFLETNLRC</sequence>
<keyword evidence="2" id="KW-1185">Reference proteome</keyword>
<dbReference type="EMBL" id="CM011678">
    <property type="protein sequence ID" value="TMS19642.1"/>
    <property type="molecule type" value="Genomic_DNA"/>
</dbReference>
<evidence type="ECO:0000313" key="1">
    <source>
        <dbReference type="EMBL" id="TMS19642.1"/>
    </source>
</evidence>
<proteinExistence type="predicted"/>
<accession>A0ACD3RJ60</accession>
<comment type="caution">
    <text evidence="1">The sequence shown here is derived from an EMBL/GenBank/DDBJ whole genome shotgun (WGS) entry which is preliminary data.</text>
</comment>
<reference evidence="1" key="1">
    <citation type="submission" date="2018-11" db="EMBL/GenBank/DDBJ databases">
        <title>The sequence and de novo assembly of Larimichthys crocea genome using PacBio and Hi-C technologies.</title>
        <authorList>
            <person name="Xu P."/>
            <person name="Chen B."/>
            <person name="Zhou Z."/>
            <person name="Ke Q."/>
            <person name="Wu Y."/>
            <person name="Bai H."/>
            <person name="Pu F."/>
        </authorList>
    </citation>
    <scope>NUCLEOTIDE SEQUENCE</scope>
    <source>
        <tissue evidence="1">Muscle</tissue>
    </source>
</reference>
<name>A0ACD3RJ60_LARCR</name>
<organism evidence="1 2">
    <name type="scientific">Larimichthys crocea</name>
    <name type="common">Large yellow croaker</name>
    <name type="synonym">Pseudosciaena crocea</name>
    <dbReference type="NCBI Taxonomy" id="215358"/>
    <lineage>
        <taxon>Eukaryota</taxon>
        <taxon>Metazoa</taxon>
        <taxon>Chordata</taxon>
        <taxon>Craniata</taxon>
        <taxon>Vertebrata</taxon>
        <taxon>Euteleostomi</taxon>
        <taxon>Actinopterygii</taxon>
        <taxon>Neopterygii</taxon>
        <taxon>Teleostei</taxon>
        <taxon>Neoteleostei</taxon>
        <taxon>Acanthomorphata</taxon>
        <taxon>Eupercaria</taxon>
        <taxon>Sciaenidae</taxon>
        <taxon>Larimichthys</taxon>
    </lineage>
</organism>